<feature type="region of interest" description="Disordered" evidence="1">
    <location>
        <begin position="1"/>
        <end position="26"/>
    </location>
</feature>
<dbReference type="AlphaFoldDB" id="A0A923MQ85"/>
<reference evidence="2" key="1">
    <citation type="submission" date="2020-08" db="EMBL/GenBank/DDBJ databases">
        <title>Ramlibacter sp. USB13 16S ribosomal RNA gene genome sequencing and assembly.</title>
        <authorList>
            <person name="Kang M."/>
        </authorList>
    </citation>
    <scope>NUCLEOTIDE SEQUENCE</scope>
    <source>
        <strain evidence="2">USB13</strain>
    </source>
</reference>
<accession>A0A923MQ85</accession>
<evidence type="ECO:0000313" key="2">
    <source>
        <dbReference type="EMBL" id="MBC5781852.1"/>
    </source>
</evidence>
<keyword evidence="3" id="KW-1185">Reference proteome</keyword>
<evidence type="ECO:0000256" key="1">
    <source>
        <dbReference type="SAM" id="MobiDB-lite"/>
    </source>
</evidence>
<name>A0A923MQ85_9BURK</name>
<comment type="caution">
    <text evidence="2">The sequence shown here is derived from an EMBL/GenBank/DDBJ whole genome shotgun (WGS) entry which is preliminary data.</text>
</comment>
<sequence>MFGAKRKEAPGSPFQPTAPATGLHRRPGADLIFRMKSWPQLPEDGRTADIYRVLSVMSHQPVNRQYLLARCRMAPQQLDKLLMKLVQEGALEVIDPARFAGREARAA</sequence>
<proteinExistence type="predicted"/>
<gene>
    <name evidence="2" type="ORF">H8N03_02785</name>
</gene>
<dbReference type="Proteomes" id="UP000608513">
    <property type="component" value="Unassembled WGS sequence"/>
</dbReference>
<protein>
    <submittedName>
        <fullName evidence="2">Uncharacterized protein</fullName>
    </submittedName>
</protein>
<dbReference type="EMBL" id="JACORT010000001">
    <property type="protein sequence ID" value="MBC5781852.1"/>
    <property type="molecule type" value="Genomic_DNA"/>
</dbReference>
<evidence type="ECO:0000313" key="3">
    <source>
        <dbReference type="Proteomes" id="UP000608513"/>
    </source>
</evidence>
<organism evidence="2 3">
    <name type="scientific">Ramlibacter cellulosilyticus</name>
    <dbReference type="NCBI Taxonomy" id="2764187"/>
    <lineage>
        <taxon>Bacteria</taxon>
        <taxon>Pseudomonadati</taxon>
        <taxon>Pseudomonadota</taxon>
        <taxon>Betaproteobacteria</taxon>
        <taxon>Burkholderiales</taxon>
        <taxon>Comamonadaceae</taxon>
        <taxon>Ramlibacter</taxon>
    </lineage>
</organism>